<feature type="transmembrane region" description="Helical" evidence="5">
    <location>
        <begin position="269"/>
        <end position="287"/>
    </location>
</feature>
<dbReference type="InterPro" id="IPR036259">
    <property type="entry name" value="MFS_trans_sf"/>
</dbReference>
<dbReference type="EMBL" id="JAAATW010000001">
    <property type="protein sequence ID" value="NBE06607.1"/>
    <property type="molecule type" value="Genomic_DNA"/>
</dbReference>
<organism evidence="7 8">
    <name type="scientific">Paragemmobacter ruber</name>
    <dbReference type="NCBI Taxonomy" id="1985673"/>
    <lineage>
        <taxon>Bacteria</taxon>
        <taxon>Pseudomonadati</taxon>
        <taxon>Pseudomonadota</taxon>
        <taxon>Alphaproteobacteria</taxon>
        <taxon>Rhodobacterales</taxon>
        <taxon>Paracoccaceae</taxon>
        <taxon>Paragemmobacter</taxon>
    </lineage>
</organism>
<dbReference type="PANTHER" id="PTHR23514:SF13">
    <property type="entry name" value="INNER MEMBRANE PROTEIN YBJJ"/>
    <property type="match status" value="1"/>
</dbReference>
<keyword evidence="3 5" id="KW-1133">Transmembrane helix</keyword>
<keyword evidence="2 5" id="KW-0812">Transmembrane</keyword>
<dbReference type="SUPFAM" id="SSF103473">
    <property type="entry name" value="MFS general substrate transporter"/>
    <property type="match status" value="1"/>
</dbReference>
<dbReference type="CDD" id="cd17393">
    <property type="entry name" value="MFS_MosC_like"/>
    <property type="match status" value="1"/>
</dbReference>
<dbReference type="Gene3D" id="1.20.1250.20">
    <property type="entry name" value="MFS general substrate transporter like domains"/>
    <property type="match status" value="2"/>
</dbReference>
<accession>A0ABW9Y3U0</accession>
<dbReference type="RefSeq" id="WP_161765589.1">
    <property type="nucleotide sequence ID" value="NZ_JAAATW010000001.1"/>
</dbReference>
<feature type="transmembrane region" description="Helical" evidence="5">
    <location>
        <begin position="161"/>
        <end position="179"/>
    </location>
</feature>
<feature type="domain" description="Major facilitator superfamily (MFS) profile" evidence="6">
    <location>
        <begin position="201"/>
        <end position="385"/>
    </location>
</feature>
<reference evidence="8" key="1">
    <citation type="submission" date="2020-01" db="EMBL/GenBank/DDBJ databases">
        <title>Sphingomonas sp. strain CSW-10.</title>
        <authorList>
            <person name="Chen W.-M."/>
        </authorList>
    </citation>
    <scope>NUCLEOTIDE SEQUENCE [LARGE SCALE GENOMIC DNA]</scope>
    <source>
        <strain evidence="8">CCP-1</strain>
    </source>
</reference>
<keyword evidence="8" id="KW-1185">Reference proteome</keyword>
<comment type="subcellular location">
    <subcellularLocation>
        <location evidence="1">Membrane</location>
        <topology evidence="1">Multi-pass membrane protein</topology>
    </subcellularLocation>
</comment>
<evidence type="ECO:0000256" key="5">
    <source>
        <dbReference type="SAM" id="Phobius"/>
    </source>
</evidence>
<keyword evidence="4 5" id="KW-0472">Membrane</keyword>
<feature type="transmembrane region" description="Helical" evidence="5">
    <location>
        <begin position="357"/>
        <end position="377"/>
    </location>
</feature>
<protein>
    <submittedName>
        <fullName evidence="7">MFS transporter</fullName>
    </submittedName>
</protein>
<dbReference type="PROSITE" id="PS50850">
    <property type="entry name" value="MFS"/>
    <property type="match status" value="1"/>
</dbReference>
<dbReference type="InterPro" id="IPR020846">
    <property type="entry name" value="MFS_dom"/>
</dbReference>
<feature type="transmembrane region" description="Helical" evidence="5">
    <location>
        <begin position="240"/>
        <end position="257"/>
    </location>
</feature>
<feature type="transmembrane region" description="Helical" evidence="5">
    <location>
        <begin position="12"/>
        <end position="30"/>
    </location>
</feature>
<feature type="transmembrane region" description="Helical" evidence="5">
    <location>
        <begin position="45"/>
        <end position="66"/>
    </location>
</feature>
<feature type="transmembrane region" description="Helical" evidence="5">
    <location>
        <begin position="128"/>
        <end position="149"/>
    </location>
</feature>
<evidence type="ECO:0000256" key="4">
    <source>
        <dbReference type="ARBA" id="ARBA00023136"/>
    </source>
</evidence>
<name>A0ABW9Y3U0_9RHOB</name>
<feature type="transmembrane region" description="Helical" evidence="5">
    <location>
        <begin position="293"/>
        <end position="315"/>
    </location>
</feature>
<evidence type="ECO:0000313" key="8">
    <source>
        <dbReference type="Proteomes" id="UP001517376"/>
    </source>
</evidence>
<dbReference type="Proteomes" id="UP001517376">
    <property type="component" value="Unassembled WGS sequence"/>
</dbReference>
<comment type="caution">
    <text evidence="7">The sequence shown here is derived from an EMBL/GenBank/DDBJ whole genome shotgun (WGS) entry which is preliminary data.</text>
</comment>
<dbReference type="PANTHER" id="PTHR23514">
    <property type="entry name" value="BYPASS OF STOP CODON PROTEIN 6"/>
    <property type="match status" value="1"/>
</dbReference>
<dbReference type="InterPro" id="IPR011701">
    <property type="entry name" value="MFS"/>
</dbReference>
<gene>
    <name evidence="7" type="ORF">GU920_03620</name>
</gene>
<dbReference type="Pfam" id="PF07690">
    <property type="entry name" value="MFS_1"/>
    <property type="match status" value="1"/>
</dbReference>
<proteinExistence type="predicted"/>
<feature type="transmembrane region" description="Helical" evidence="5">
    <location>
        <begin position="96"/>
        <end position="116"/>
    </location>
</feature>
<feature type="transmembrane region" description="Helical" evidence="5">
    <location>
        <begin position="199"/>
        <end position="220"/>
    </location>
</feature>
<evidence type="ECO:0000256" key="3">
    <source>
        <dbReference type="ARBA" id="ARBA00022989"/>
    </source>
</evidence>
<dbReference type="InterPro" id="IPR051788">
    <property type="entry name" value="MFS_Transporter"/>
</dbReference>
<feature type="transmembrane region" description="Helical" evidence="5">
    <location>
        <begin position="327"/>
        <end position="351"/>
    </location>
</feature>
<evidence type="ECO:0000256" key="1">
    <source>
        <dbReference type="ARBA" id="ARBA00004141"/>
    </source>
</evidence>
<feature type="transmembrane region" description="Helical" evidence="5">
    <location>
        <begin position="73"/>
        <end position="90"/>
    </location>
</feature>
<evidence type="ECO:0000313" key="7">
    <source>
        <dbReference type="EMBL" id="NBE06607.1"/>
    </source>
</evidence>
<evidence type="ECO:0000259" key="6">
    <source>
        <dbReference type="PROSITE" id="PS50850"/>
    </source>
</evidence>
<sequence>MSISTTLSVARAPIAAFAAMGVLWGTFAAVLPDLKTQLDASESELGLLILPTPLAAVTAMLLAPLIGAALGRVALPIATALMAAAFALPGQAAQVWLFPLAMMACGGATGLTDVLMNARVAALENERGLHLMNLCHAAYSFGYAGGATGTGLLRGEGWPPGWVMGTMALLAGIFALMTFERDGTIHGLRKPKDGTAGHLGLIPVIGGGIVLIAFLTENAAENWSALHIEQTLGGSPEEGAMGPAALALTMGFARLAGQGIVARVNPFRLLMGGAVLSACGAMGAALATSPMMAYAGFIVMGIGSSVIAPTAFSLVGRLAEPQARARAVARATLLGYFGYFFGPPTLGFLAGAFGLRFAFVFAAAMLLTVLILAPLMARQNRAQMA</sequence>
<evidence type="ECO:0000256" key="2">
    <source>
        <dbReference type="ARBA" id="ARBA00022692"/>
    </source>
</evidence>